<dbReference type="AlphaFoldDB" id="A0AAV3YEV9"/>
<dbReference type="EMBL" id="BLXT01000876">
    <property type="protein sequence ID" value="GFN81017.1"/>
    <property type="molecule type" value="Genomic_DNA"/>
</dbReference>
<reference evidence="1 2" key="1">
    <citation type="journal article" date="2021" name="Elife">
        <title>Chloroplast acquisition without the gene transfer in kleptoplastic sea slugs, Plakobranchus ocellatus.</title>
        <authorList>
            <person name="Maeda T."/>
            <person name="Takahashi S."/>
            <person name="Yoshida T."/>
            <person name="Shimamura S."/>
            <person name="Takaki Y."/>
            <person name="Nagai Y."/>
            <person name="Toyoda A."/>
            <person name="Suzuki Y."/>
            <person name="Arimoto A."/>
            <person name="Ishii H."/>
            <person name="Satoh N."/>
            <person name="Nishiyama T."/>
            <person name="Hasebe M."/>
            <person name="Maruyama T."/>
            <person name="Minagawa J."/>
            <person name="Obokata J."/>
            <person name="Shigenobu S."/>
        </authorList>
    </citation>
    <scope>NUCLEOTIDE SEQUENCE [LARGE SCALE GENOMIC DNA]</scope>
</reference>
<evidence type="ECO:0000313" key="1">
    <source>
        <dbReference type="EMBL" id="GFN81017.1"/>
    </source>
</evidence>
<comment type="caution">
    <text evidence="1">The sequence shown here is derived from an EMBL/GenBank/DDBJ whole genome shotgun (WGS) entry which is preliminary data.</text>
</comment>
<organism evidence="1 2">
    <name type="scientific">Plakobranchus ocellatus</name>
    <dbReference type="NCBI Taxonomy" id="259542"/>
    <lineage>
        <taxon>Eukaryota</taxon>
        <taxon>Metazoa</taxon>
        <taxon>Spiralia</taxon>
        <taxon>Lophotrochozoa</taxon>
        <taxon>Mollusca</taxon>
        <taxon>Gastropoda</taxon>
        <taxon>Heterobranchia</taxon>
        <taxon>Euthyneura</taxon>
        <taxon>Panpulmonata</taxon>
        <taxon>Sacoglossa</taxon>
        <taxon>Placobranchoidea</taxon>
        <taxon>Plakobranchidae</taxon>
        <taxon>Plakobranchus</taxon>
    </lineage>
</organism>
<gene>
    <name evidence="1" type="ORF">PoB_000752300</name>
</gene>
<accession>A0AAV3YEV9</accession>
<dbReference type="Proteomes" id="UP000735302">
    <property type="component" value="Unassembled WGS sequence"/>
</dbReference>
<evidence type="ECO:0000313" key="2">
    <source>
        <dbReference type="Proteomes" id="UP000735302"/>
    </source>
</evidence>
<name>A0AAV3YEV9_9GAST</name>
<protein>
    <submittedName>
        <fullName evidence="1">Uncharacterized protein</fullName>
    </submittedName>
</protein>
<keyword evidence="2" id="KW-1185">Reference proteome</keyword>
<sequence>MYLNYKTVWITSRFQIARTMMEDHRPGSPFKTRQIFQAESRERICNIMPWLCAKPANPPSVRRVCDKATDEVLKPKSRHCAGSPTMKDESCLR</sequence>
<proteinExistence type="predicted"/>